<feature type="non-terminal residue" evidence="2">
    <location>
        <position position="1"/>
    </location>
</feature>
<evidence type="ECO:0000256" key="1">
    <source>
        <dbReference type="SAM" id="Phobius"/>
    </source>
</evidence>
<dbReference type="OrthoDB" id="118951at2759"/>
<sequence length="191" mass="21285">AYLVGIVVGYLLYLGKVNPKLFKGLPKAVVIIGWTLSTVFALAIIYGAMFYFDPKNTHETLHSAHAAIYAGFHRVVWSICIGWIVFACVNGYGGWANKILSLKIFIPLGRLTYCMYLVQTITILTYYGSGTHTKRFSKYTTVNEFFGLTIITGLVSYIVSMALESPFMQLEKIIFGSTRKPSKPTKDVAQS</sequence>
<feature type="transmembrane region" description="Helical" evidence="1">
    <location>
        <begin position="28"/>
        <end position="52"/>
    </location>
</feature>
<dbReference type="InterPro" id="IPR052728">
    <property type="entry name" value="O2_lipid_transport_reg"/>
</dbReference>
<keyword evidence="3" id="KW-1185">Reference proteome</keyword>
<name>A0A8J2P5A2_9HEXA</name>
<accession>A0A8J2P5A2</accession>
<feature type="transmembrane region" description="Helical" evidence="1">
    <location>
        <begin position="145"/>
        <end position="163"/>
    </location>
</feature>
<dbReference type="PANTHER" id="PTHR11161">
    <property type="entry name" value="O-ACYLTRANSFERASE"/>
    <property type="match status" value="1"/>
</dbReference>
<reference evidence="2" key="1">
    <citation type="submission" date="2021-06" db="EMBL/GenBank/DDBJ databases">
        <authorList>
            <person name="Hodson N. C."/>
            <person name="Mongue J. A."/>
            <person name="Jaron S. K."/>
        </authorList>
    </citation>
    <scope>NUCLEOTIDE SEQUENCE</scope>
</reference>
<feature type="transmembrane region" description="Helical" evidence="1">
    <location>
        <begin position="104"/>
        <end position="125"/>
    </location>
</feature>
<dbReference type="Proteomes" id="UP000708208">
    <property type="component" value="Unassembled WGS sequence"/>
</dbReference>
<keyword evidence="1" id="KW-1133">Transmembrane helix</keyword>
<dbReference type="AlphaFoldDB" id="A0A8J2P5A2"/>
<keyword evidence="1" id="KW-0472">Membrane</keyword>
<comment type="caution">
    <text evidence="2">The sequence shown here is derived from an EMBL/GenBank/DDBJ whole genome shotgun (WGS) entry which is preliminary data.</text>
</comment>
<organism evidence="2 3">
    <name type="scientific">Allacma fusca</name>
    <dbReference type="NCBI Taxonomy" id="39272"/>
    <lineage>
        <taxon>Eukaryota</taxon>
        <taxon>Metazoa</taxon>
        <taxon>Ecdysozoa</taxon>
        <taxon>Arthropoda</taxon>
        <taxon>Hexapoda</taxon>
        <taxon>Collembola</taxon>
        <taxon>Symphypleona</taxon>
        <taxon>Sminthuridae</taxon>
        <taxon>Allacma</taxon>
    </lineage>
</organism>
<keyword evidence="1" id="KW-0812">Transmembrane</keyword>
<evidence type="ECO:0000313" key="3">
    <source>
        <dbReference type="Proteomes" id="UP000708208"/>
    </source>
</evidence>
<dbReference type="EMBL" id="CAJVCH010132431">
    <property type="protein sequence ID" value="CAG7726227.1"/>
    <property type="molecule type" value="Genomic_DNA"/>
</dbReference>
<feature type="transmembrane region" description="Helical" evidence="1">
    <location>
        <begin position="72"/>
        <end position="92"/>
    </location>
</feature>
<evidence type="ECO:0000313" key="2">
    <source>
        <dbReference type="EMBL" id="CAG7726227.1"/>
    </source>
</evidence>
<gene>
    <name evidence="2" type="ORF">AFUS01_LOCUS15147</name>
</gene>
<dbReference type="PANTHER" id="PTHR11161:SF71">
    <property type="entry name" value="NOSE RESISTANT-TO-FLUOXETINE PROTEIN N-TERMINAL DOMAIN-CONTAINING PROTEIN"/>
    <property type="match status" value="1"/>
</dbReference>
<proteinExistence type="predicted"/>
<protein>
    <submittedName>
        <fullName evidence="2">Uncharacterized protein</fullName>
    </submittedName>
</protein>